<keyword evidence="3" id="KW-0378">Hydrolase</keyword>
<dbReference type="InterPro" id="IPR050248">
    <property type="entry name" value="Polysacc_deacetylase_ArnD"/>
</dbReference>
<comment type="caution">
    <text evidence="3">The sequence shown here is derived from an EMBL/GenBank/DDBJ whole genome shotgun (WGS) entry which is preliminary data.</text>
</comment>
<feature type="domain" description="NodB homology" evidence="2">
    <location>
        <begin position="63"/>
        <end position="246"/>
    </location>
</feature>
<gene>
    <name evidence="3" type="ORF">QT716_11220</name>
</gene>
<dbReference type="PANTHER" id="PTHR10587">
    <property type="entry name" value="GLYCOSYL TRANSFERASE-RELATED"/>
    <property type="match status" value="1"/>
</dbReference>
<dbReference type="InterPro" id="IPR002509">
    <property type="entry name" value="NODB_dom"/>
</dbReference>
<dbReference type="EMBL" id="JAUBDH010000006">
    <property type="protein sequence ID" value="MDW0110606.1"/>
    <property type="molecule type" value="Genomic_DNA"/>
</dbReference>
<protein>
    <submittedName>
        <fullName evidence="3">Polysaccharide deacetylase family protein</fullName>
        <ecNumber evidence="3">3.-.-.-</ecNumber>
    </submittedName>
</protein>
<dbReference type="Pfam" id="PF01522">
    <property type="entry name" value="Polysacc_deac_1"/>
    <property type="match status" value="1"/>
</dbReference>
<accession>A0ABU4G153</accession>
<feature type="region of interest" description="Disordered" evidence="1">
    <location>
        <begin position="1"/>
        <end position="55"/>
    </location>
</feature>
<dbReference type="SUPFAM" id="SSF88713">
    <property type="entry name" value="Glycoside hydrolase/deacetylase"/>
    <property type="match status" value="1"/>
</dbReference>
<dbReference type="RefSeq" id="WP_317936224.1">
    <property type="nucleotide sequence ID" value="NZ_JAUBDH010000006.1"/>
</dbReference>
<evidence type="ECO:0000313" key="3">
    <source>
        <dbReference type="EMBL" id="MDW0110606.1"/>
    </source>
</evidence>
<evidence type="ECO:0000259" key="2">
    <source>
        <dbReference type="PROSITE" id="PS51677"/>
    </source>
</evidence>
<reference evidence="3 4" key="1">
    <citation type="submission" date="2023-06" db="EMBL/GenBank/DDBJ databases">
        <title>Sporosarcina sp. nov., isolated from Korean traditional fermented seafood 'Jeotgal'.</title>
        <authorList>
            <person name="Yang A.-I."/>
            <person name="Shin N.-R."/>
        </authorList>
    </citation>
    <scope>NUCLEOTIDE SEQUENCE [LARGE SCALE GENOMIC DNA]</scope>
    <source>
        <strain evidence="3 4">KCTC3840</strain>
    </source>
</reference>
<feature type="compositionally biased region" description="Basic and acidic residues" evidence="1">
    <location>
        <begin position="14"/>
        <end position="23"/>
    </location>
</feature>
<sequence>MSEEVEQSAETSIDPEKAGKPEKPSSVQEEVDKPVEPEPQSEAPTIVKSDKTDPVIEEKTPEKVVYITFDDGPSKWTDQFLDVLQEHGVKATFFMQGSNLKNENLQKSVRRTVQEGHYIGGHSMTHNFKTLYTDKQFVPEMIETLDLIHEITGSTPHLVRPPYGSAPGLKNEEIRVQLVNAHIKVWDWTIDSQDWELAGNPSQIVRNIKQGTTSDREIVLMHEKPQTLEALPSILKFFKEQGYEFAVYEEEHHFTLNFQNDARL</sequence>
<dbReference type="PROSITE" id="PS51677">
    <property type="entry name" value="NODB"/>
    <property type="match status" value="1"/>
</dbReference>
<dbReference type="EC" id="3.-.-.-" evidence="3"/>
<dbReference type="Proteomes" id="UP001280629">
    <property type="component" value="Unassembled WGS sequence"/>
</dbReference>
<dbReference type="CDD" id="cd10944">
    <property type="entry name" value="CE4_SmPgdA_like"/>
    <property type="match status" value="1"/>
</dbReference>
<dbReference type="InterPro" id="IPR011330">
    <property type="entry name" value="Glyco_hydro/deAcase_b/a-brl"/>
</dbReference>
<dbReference type="Gene3D" id="3.20.20.370">
    <property type="entry name" value="Glycoside hydrolase/deacetylase"/>
    <property type="match status" value="1"/>
</dbReference>
<evidence type="ECO:0000313" key="4">
    <source>
        <dbReference type="Proteomes" id="UP001280629"/>
    </source>
</evidence>
<dbReference type="PANTHER" id="PTHR10587:SF125">
    <property type="entry name" value="POLYSACCHARIDE DEACETYLASE YHEN-RELATED"/>
    <property type="match status" value="1"/>
</dbReference>
<evidence type="ECO:0000256" key="1">
    <source>
        <dbReference type="SAM" id="MobiDB-lite"/>
    </source>
</evidence>
<organism evidence="3 4">
    <name type="scientific">Sporosarcina aquimarina</name>
    <dbReference type="NCBI Taxonomy" id="114975"/>
    <lineage>
        <taxon>Bacteria</taxon>
        <taxon>Bacillati</taxon>
        <taxon>Bacillota</taxon>
        <taxon>Bacilli</taxon>
        <taxon>Bacillales</taxon>
        <taxon>Caryophanaceae</taxon>
        <taxon>Sporosarcina</taxon>
    </lineage>
</organism>
<keyword evidence="4" id="KW-1185">Reference proteome</keyword>
<dbReference type="GO" id="GO:0016787">
    <property type="term" value="F:hydrolase activity"/>
    <property type="evidence" value="ECO:0007669"/>
    <property type="project" value="UniProtKB-KW"/>
</dbReference>
<proteinExistence type="predicted"/>
<name>A0ABU4G153_9BACL</name>